<name>A0A1C1CLL6_9EURO</name>
<dbReference type="VEuPathDB" id="FungiDB:CLCR_05078"/>
<evidence type="ECO:0000313" key="6">
    <source>
        <dbReference type="EMBL" id="OCT49351.1"/>
    </source>
</evidence>
<accession>A0A1C1CLL6</accession>
<protein>
    <recommendedName>
        <fullName evidence="5">BZIP domain-containing protein</fullName>
    </recommendedName>
</protein>
<dbReference type="AlphaFoldDB" id="A0A1C1CLL6"/>
<comment type="caution">
    <text evidence="6">The sequence shown here is derived from an EMBL/GenBank/DDBJ whole genome shotgun (WGS) entry which is preliminary data.</text>
</comment>
<evidence type="ECO:0000256" key="2">
    <source>
        <dbReference type="ARBA" id="ARBA00023242"/>
    </source>
</evidence>
<keyword evidence="3" id="KW-0175">Coiled coil</keyword>
<dbReference type="SMART" id="SM00338">
    <property type="entry name" value="BRLZ"/>
    <property type="match status" value="1"/>
</dbReference>
<feature type="coiled-coil region" evidence="3">
    <location>
        <begin position="140"/>
        <end position="167"/>
    </location>
</feature>
<dbReference type="VEuPathDB" id="FungiDB:G647_03273"/>
<reference evidence="7" key="1">
    <citation type="submission" date="2015-07" db="EMBL/GenBank/DDBJ databases">
        <authorList>
            <person name="Teixeira M.M."/>
            <person name="Souza R.C."/>
            <person name="Almeida L.G."/>
            <person name="Vicente V.A."/>
            <person name="de Hoog S."/>
            <person name="Bocca A.L."/>
            <person name="de Almeida S.R."/>
            <person name="Vasconcelos A.T."/>
            <person name="Felipe M.S."/>
        </authorList>
    </citation>
    <scope>NUCLEOTIDE SEQUENCE [LARGE SCALE GENOMIC DNA]</scope>
    <source>
        <strain evidence="7">KSF</strain>
    </source>
</reference>
<feature type="region of interest" description="Disordered" evidence="4">
    <location>
        <begin position="69"/>
        <end position="114"/>
    </location>
</feature>
<keyword evidence="2" id="KW-0539">Nucleus</keyword>
<dbReference type="PANTHER" id="PTHR40621:SF6">
    <property type="entry name" value="AP-1-LIKE TRANSCRIPTION FACTOR YAP1-RELATED"/>
    <property type="match status" value="1"/>
</dbReference>
<evidence type="ECO:0000256" key="4">
    <source>
        <dbReference type="SAM" id="MobiDB-lite"/>
    </source>
</evidence>
<evidence type="ECO:0000313" key="7">
    <source>
        <dbReference type="Proteomes" id="UP000094526"/>
    </source>
</evidence>
<feature type="domain" description="BZIP" evidence="5">
    <location>
        <begin position="99"/>
        <end position="114"/>
    </location>
</feature>
<organism evidence="6 7">
    <name type="scientific">Cladophialophora carrionii</name>
    <dbReference type="NCBI Taxonomy" id="86049"/>
    <lineage>
        <taxon>Eukaryota</taxon>
        <taxon>Fungi</taxon>
        <taxon>Dikarya</taxon>
        <taxon>Ascomycota</taxon>
        <taxon>Pezizomycotina</taxon>
        <taxon>Eurotiomycetes</taxon>
        <taxon>Chaetothyriomycetidae</taxon>
        <taxon>Chaetothyriales</taxon>
        <taxon>Herpotrichiellaceae</taxon>
        <taxon>Cladophialophora</taxon>
    </lineage>
</organism>
<dbReference type="STRING" id="86049.A0A1C1CLL6"/>
<evidence type="ECO:0000256" key="3">
    <source>
        <dbReference type="SAM" id="Coils"/>
    </source>
</evidence>
<feature type="compositionally biased region" description="Basic and acidic residues" evidence="4">
    <location>
        <begin position="82"/>
        <end position="91"/>
    </location>
</feature>
<dbReference type="CDD" id="cd14688">
    <property type="entry name" value="bZIP_YAP"/>
    <property type="match status" value="1"/>
</dbReference>
<dbReference type="GO" id="GO:0090575">
    <property type="term" value="C:RNA polymerase II transcription regulator complex"/>
    <property type="evidence" value="ECO:0007669"/>
    <property type="project" value="TreeGrafter"/>
</dbReference>
<comment type="subcellular location">
    <subcellularLocation>
        <location evidence="1">Nucleus</location>
    </subcellularLocation>
</comment>
<dbReference type="Proteomes" id="UP000094526">
    <property type="component" value="Unassembled WGS sequence"/>
</dbReference>
<dbReference type="SUPFAM" id="SSF57959">
    <property type="entry name" value="Leucine zipper domain"/>
    <property type="match status" value="1"/>
</dbReference>
<gene>
    <name evidence="6" type="ORF">CLCR_05078</name>
</gene>
<dbReference type="PROSITE" id="PS00036">
    <property type="entry name" value="BZIP_BASIC"/>
    <property type="match status" value="1"/>
</dbReference>
<dbReference type="EMBL" id="LGRB01000011">
    <property type="protein sequence ID" value="OCT49351.1"/>
    <property type="molecule type" value="Genomic_DNA"/>
</dbReference>
<dbReference type="GO" id="GO:0001228">
    <property type="term" value="F:DNA-binding transcription activator activity, RNA polymerase II-specific"/>
    <property type="evidence" value="ECO:0007669"/>
    <property type="project" value="TreeGrafter"/>
</dbReference>
<dbReference type="InterPro" id="IPR046347">
    <property type="entry name" value="bZIP_sf"/>
</dbReference>
<dbReference type="OrthoDB" id="4156732at2759"/>
<evidence type="ECO:0000256" key="1">
    <source>
        <dbReference type="ARBA" id="ARBA00004123"/>
    </source>
</evidence>
<proteinExistence type="predicted"/>
<sequence>MSVPLVDNTLNGSFFDTSGMYFEEMGQFDDCHILEDFHQHDSMPASCSHAVSLGGSISTEGSIFDDVVTSPADLPVTSTSTDSDRSAESHTKMGGSLQRRRAQNRASQRAFRERKERHLRSLKATLETIGDKHRKLLDSYSQQSEAVMKLKGRIAELNAQIAAFSTQPDSLDHPGQHTGGQAGFDQFDAFSFSFSLKPSSNPNTMFWETQDESQNPEPIRVNMLQLPACENLPGFEDLLTLP</sequence>
<dbReference type="PANTHER" id="PTHR40621">
    <property type="entry name" value="TRANSCRIPTION FACTOR KAPC-RELATED"/>
    <property type="match status" value="1"/>
</dbReference>
<keyword evidence="7" id="KW-1185">Reference proteome</keyword>
<dbReference type="GO" id="GO:0000976">
    <property type="term" value="F:transcription cis-regulatory region binding"/>
    <property type="evidence" value="ECO:0007669"/>
    <property type="project" value="InterPro"/>
</dbReference>
<evidence type="ECO:0000259" key="5">
    <source>
        <dbReference type="PROSITE" id="PS00036"/>
    </source>
</evidence>
<dbReference type="InterPro" id="IPR050936">
    <property type="entry name" value="AP-1-like"/>
</dbReference>
<dbReference type="Gene3D" id="1.20.5.170">
    <property type="match status" value="1"/>
</dbReference>
<dbReference type="InterPro" id="IPR004827">
    <property type="entry name" value="bZIP"/>
</dbReference>